<keyword evidence="3" id="KW-1185">Reference proteome</keyword>
<accession>A0A916ZU54</accession>
<evidence type="ECO:0000256" key="1">
    <source>
        <dbReference type="SAM" id="MobiDB-lite"/>
    </source>
</evidence>
<reference evidence="2" key="2">
    <citation type="submission" date="2020-09" db="EMBL/GenBank/DDBJ databases">
        <authorList>
            <person name="Sun Q."/>
            <person name="Zhou Y."/>
        </authorList>
    </citation>
    <scope>NUCLEOTIDE SEQUENCE</scope>
    <source>
        <strain evidence="2">CGMCC 1.15519</strain>
    </source>
</reference>
<feature type="compositionally biased region" description="Gly residues" evidence="1">
    <location>
        <begin position="99"/>
        <end position="124"/>
    </location>
</feature>
<sequence>MAGEIVGIEAEGLGHARCEGVGGAGGGGGPGFDGGTELGDGGGPEVGAVEGPVCGDAAVFGAEFLAEVEAFLAVGGAGGEFAVEGEPAAPGAAAEGHGDAGFFGGRQGEEGAGGGFQGGEGGGSDAVAGDVEEAVVAAGGVDGAGDLGAGCGVGTE</sequence>
<reference evidence="2" key="1">
    <citation type="journal article" date="2014" name="Int. J. Syst. Evol. Microbiol.">
        <title>Complete genome sequence of Corynebacterium casei LMG S-19264T (=DSM 44701T), isolated from a smear-ripened cheese.</title>
        <authorList>
            <consortium name="US DOE Joint Genome Institute (JGI-PGF)"/>
            <person name="Walter F."/>
            <person name="Albersmeier A."/>
            <person name="Kalinowski J."/>
            <person name="Ruckert C."/>
        </authorList>
    </citation>
    <scope>NUCLEOTIDE SEQUENCE</scope>
    <source>
        <strain evidence="2">CGMCC 1.15519</strain>
    </source>
</reference>
<comment type="caution">
    <text evidence="2">The sequence shown here is derived from an EMBL/GenBank/DDBJ whole genome shotgun (WGS) entry which is preliminary data.</text>
</comment>
<dbReference type="EMBL" id="BMJM01000006">
    <property type="protein sequence ID" value="GGE14317.1"/>
    <property type="molecule type" value="Genomic_DNA"/>
</dbReference>
<gene>
    <name evidence="2" type="ORF">GCM10011529_20880</name>
</gene>
<organism evidence="2 3">
    <name type="scientific">Sandarakinorhabdus glacialis</name>
    <dbReference type="NCBI Taxonomy" id="1614636"/>
    <lineage>
        <taxon>Bacteria</taxon>
        <taxon>Pseudomonadati</taxon>
        <taxon>Pseudomonadota</taxon>
        <taxon>Alphaproteobacteria</taxon>
        <taxon>Sphingomonadales</taxon>
        <taxon>Sphingosinicellaceae</taxon>
        <taxon>Sandarakinorhabdus</taxon>
    </lineage>
</organism>
<evidence type="ECO:0000313" key="2">
    <source>
        <dbReference type="EMBL" id="GGE14317.1"/>
    </source>
</evidence>
<proteinExistence type="predicted"/>
<dbReference type="AlphaFoldDB" id="A0A916ZU54"/>
<feature type="region of interest" description="Disordered" evidence="1">
    <location>
        <begin position="88"/>
        <end position="125"/>
    </location>
</feature>
<protein>
    <submittedName>
        <fullName evidence="2">Uncharacterized protein</fullName>
    </submittedName>
</protein>
<name>A0A916ZU54_9SPHN</name>
<dbReference type="Proteomes" id="UP000635071">
    <property type="component" value="Unassembled WGS sequence"/>
</dbReference>
<evidence type="ECO:0000313" key="3">
    <source>
        <dbReference type="Proteomes" id="UP000635071"/>
    </source>
</evidence>